<evidence type="ECO:0000313" key="2">
    <source>
        <dbReference type="EMBL" id="KAA0022894.1"/>
    </source>
</evidence>
<gene>
    <name evidence="2" type="ORF">FOY51_10300</name>
</gene>
<protein>
    <submittedName>
        <fullName evidence="2">Glycosyltransferase</fullName>
    </submittedName>
</protein>
<dbReference type="InterPro" id="IPR001173">
    <property type="entry name" value="Glyco_trans_2-like"/>
</dbReference>
<comment type="caution">
    <text evidence="2">The sequence shown here is derived from an EMBL/GenBank/DDBJ whole genome shotgun (WGS) entry which is preliminary data.</text>
</comment>
<dbReference type="OrthoDB" id="5243838at2"/>
<evidence type="ECO:0000259" key="1">
    <source>
        <dbReference type="Pfam" id="PF00535"/>
    </source>
</evidence>
<proteinExistence type="predicted"/>
<feature type="domain" description="Glycosyltransferase 2-like" evidence="1">
    <location>
        <begin position="17"/>
        <end position="176"/>
    </location>
</feature>
<keyword evidence="3" id="KW-1185">Reference proteome</keyword>
<dbReference type="InterPro" id="IPR050834">
    <property type="entry name" value="Glycosyltransf_2"/>
</dbReference>
<reference evidence="2 3" key="1">
    <citation type="submission" date="2019-07" db="EMBL/GenBank/DDBJ databases">
        <title>Rhodococcus cavernicolus sp. nov., isolated from a cave.</title>
        <authorList>
            <person name="Lee S.D."/>
        </authorList>
    </citation>
    <scope>NUCLEOTIDE SEQUENCE [LARGE SCALE GENOMIC DNA]</scope>
    <source>
        <strain evidence="2 3">C1-24</strain>
    </source>
</reference>
<dbReference type="PANTHER" id="PTHR43685">
    <property type="entry name" value="GLYCOSYLTRANSFERASE"/>
    <property type="match status" value="1"/>
</dbReference>
<accession>A0A5A7SBH5</accession>
<evidence type="ECO:0000313" key="3">
    <source>
        <dbReference type="Proteomes" id="UP000322244"/>
    </source>
</evidence>
<organism evidence="2 3">
    <name type="scientific">Antrihabitans cavernicola</name>
    <dbReference type="NCBI Taxonomy" id="2495913"/>
    <lineage>
        <taxon>Bacteria</taxon>
        <taxon>Bacillati</taxon>
        <taxon>Actinomycetota</taxon>
        <taxon>Actinomycetes</taxon>
        <taxon>Mycobacteriales</taxon>
        <taxon>Nocardiaceae</taxon>
        <taxon>Antrihabitans</taxon>
    </lineage>
</organism>
<sequence>MSQSAKSPNATAPELISVIIPAYNGLPDIVEQLDALAAQDSPPPFEVVVSDNGSTDGLADVLHAYPHRSRLRLRCVDSSATQGTPHARNAGIDAAQGDFLLFTDQDDRVHPGWVAAMSEAAREFDAVGGPIEVQTLNSPRVASWRIVPAPDERFETAYLPFAHGNNFGMWRHVVDRIGQFDEAFVGGGEDGDLSWRIQQAGMTLGHAPDAMVAYRLRTTMKATWRQALAYGRSSAQLTQKHRENGCPRRPITFNIAWNLRLLATNPLLPQRLSRFPRGLWVLAAGVQVGKATERARHEAAQLGGLVRGRQVLDLPTAHCGDWLGACDSGAHDAQRGDDAVDEIALAERRDSRRDA</sequence>
<dbReference type="InterPro" id="IPR029044">
    <property type="entry name" value="Nucleotide-diphossugar_trans"/>
</dbReference>
<dbReference type="Gene3D" id="3.90.550.10">
    <property type="entry name" value="Spore Coat Polysaccharide Biosynthesis Protein SpsA, Chain A"/>
    <property type="match status" value="1"/>
</dbReference>
<dbReference type="GO" id="GO:0016740">
    <property type="term" value="F:transferase activity"/>
    <property type="evidence" value="ECO:0007669"/>
    <property type="project" value="UniProtKB-KW"/>
</dbReference>
<keyword evidence="2" id="KW-0808">Transferase</keyword>
<dbReference type="SUPFAM" id="SSF53448">
    <property type="entry name" value="Nucleotide-diphospho-sugar transferases"/>
    <property type="match status" value="1"/>
</dbReference>
<dbReference type="PANTHER" id="PTHR43685:SF2">
    <property type="entry name" value="GLYCOSYLTRANSFERASE 2-LIKE DOMAIN-CONTAINING PROTEIN"/>
    <property type="match status" value="1"/>
</dbReference>
<dbReference type="Pfam" id="PF00535">
    <property type="entry name" value="Glycos_transf_2"/>
    <property type="match status" value="1"/>
</dbReference>
<dbReference type="Proteomes" id="UP000322244">
    <property type="component" value="Unassembled WGS sequence"/>
</dbReference>
<dbReference type="EMBL" id="VLNY01000004">
    <property type="protein sequence ID" value="KAA0022894.1"/>
    <property type="molecule type" value="Genomic_DNA"/>
</dbReference>
<dbReference type="RefSeq" id="WP_149430153.1">
    <property type="nucleotide sequence ID" value="NZ_VLNY01000004.1"/>
</dbReference>
<dbReference type="AlphaFoldDB" id="A0A5A7SBH5"/>
<name>A0A5A7SBH5_9NOCA</name>